<feature type="region of interest" description="Disordered" evidence="1">
    <location>
        <begin position="209"/>
        <end position="244"/>
    </location>
</feature>
<protein>
    <submittedName>
        <fullName evidence="3">Transposase</fullName>
    </submittedName>
</protein>
<dbReference type="OrthoDB" id="9814067at2"/>
<reference evidence="3 4" key="1">
    <citation type="submission" date="2018-01" db="EMBL/GenBank/DDBJ databases">
        <title>Genome sequence of a Cantenovulum-like bacteria.</title>
        <authorList>
            <person name="Tan W.R."/>
            <person name="Lau N.-S."/>
            <person name="Go F."/>
            <person name="Amirul A.-A.A."/>
        </authorList>
    </citation>
    <scope>NUCLEOTIDE SEQUENCE [LARGE SCALE GENOMIC DNA]</scope>
    <source>
        <strain evidence="3 4">CCB-QB4</strain>
    </source>
</reference>
<keyword evidence="4" id="KW-1185">Reference proteome</keyword>
<dbReference type="Gene3D" id="3.30.70.1290">
    <property type="entry name" value="Transposase IS200-like"/>
    <property type="match status" value="1"/>
</dbReference>
<organism evidence="3 4">
    <name type="scientific">Saccharobesus litoralis</name>
    <dbReference type="NCBI Taxonomy" id="2172099"/>
    <lineage>
        <taxon>Bacteria</taxon>
        <taxon>Pseudomonadati</taxon>
        <taxon>Pseudomonadota</taxon>
        <taxon>Gammaproteobacteria</taxon>
        <taxon>Alteromonadales</taxon>
        <taxon>Alteromonadaceae</taxon>
        <taxon>Saccharobesus</taxon>
    </lineage>
</organism>
<evidence type="ECO:0000313" key="3">
    <source>
        <dbReference type="EMBL" id="AWB65152.1"/>
    </source>
</evidence>
<dbReference type="EMBL" id="CP026604">
    <property type="protein sequence ID" value="AWB65152.1"/>
    <property type="molecule type" value="Genomic_DNA"/>
</dbReference>
<accession>A0A2S0VLU2</accession>
<dbReference type="InterPro" id="IPR002686">
    <property type="entry name" value="Transposase_17"/>
</dbReference>
<dbReference type="PANTHER" id="PTHR34322">
    <property type="entry name" value="TRANSPOSASE, Y1_TNP DOMAIN-CONTAINING"/>
    <property type="match status" value="1"/>
</dbReference>
<dbReference type="PANTHER" id="PTHR34322:SF2">
    <property type="entry name" value="TRANSPOSASE IS200-LIKE DOMAIN-CONTAINING PROTEIN"/>
    <property type="match status" value="1"/>
</dbReference>
<evidence type="ECO:0000256" key="1">
    <source>
        <dbReference type="SAM" id="MobiDB-lite"/>
    </source>
</evidence>
<dbReference type="GO" id="GO:0004803">
    <property type="term" value="F:transposase activity"/>
    <property type="evidence" value="ECO:0007669"/>
    <property type="project" value="InterPro"/>
</dbReference>
<dbReference type="SMART" id="SM01321">
    <property type="entry name" value="Y1_Tnp"/>
    <property type="match status" value="1"/>
</dbReference>
<feature type="domain" description="Transposase IS200-like" evidence="2">
    <location>
        <begin position="12"/>
        <end position="187"/>
    </location>
</feature>
<dbReference type="AlphaFoldDB" id="A0A2S0VLU2"/>
<proteinExistence type="predicted"/>
<dbReference type="GO" id="GO:0003677">
    <property type="term" value="F:DNA binding"/>
    <property type="evidence" value="ECO:0007669"/>
    <property type="project" value="InterPro"/>
</dbReference>
<evidence type="ECO:0000259" key="2">
    <source>
        <dbReference type="SMART" id="SM01321"/>
    </source>
</evidence>
<sequence>MATARRSQICLEETQYYHCISRCVRRAFLCGNDKFTTKNFDHRKGWIVKRIKQLASIFAIDIAAYAVMSNHYHLVLHVNRDKALAWDDQTVLKQWALLCKPKPIVERWLSGTIISQSDNLIIQQCVTEYRQRLTDISWFMRFLNEHVARLANEEDNCTGRFWEGRFKSQALLDETALLACMAYVDLNPIRANITDSLETSDYTSIQERMGLQPEPQTNPTTASENDLNDNQQNEKLQHDNSSTPLQDRLASIPLAPLQRFAGNSHIDNDKQAIQHELINYLALVDWTSRQIHPNKRGKVASEHPSILTTLNITEDNWLAFSNQIEQDFSQAIGAETCLHSFGRALHKKRHRGVGKAKRYYAIPAALTSA</sequence>
<dbReference type="GO" id="GO:0006313">
    <property type="term" value="P:DNA transposition"/>
    <property type="evidence" value="ECO:0007669"/>
    <property type="project" value="InterPro"/>
</dbReference>
<name>A0A2S0VLU2_9ALTE</name>
<evidence type="ECO:0000313" key="4">
    <source>
        <dbReference type="Proteomes" id="UP000244441"/>
    </source>
</evidence>
<dbReference type="Proteomes" id="UP000244441">
    <property type="component" value="Chromosome"/>
</dbReference>
<gene>
    <name evidence="3" type="ORF">C2869_01250</name>
</gene>
<dbReference type="SUPFAM" id="SSF143422">
    <property type="entry name" value="Transposase IS200-like"/>
    <property type="match status" value="1"/>
</dbReference>
<feature type="compositionally biased region" description="Polar residues" evidence="1">
    <location>
        <begin position="214"/>
        <end position="244"/>
    </location>
</feature>
<dbReference type="InterPro" id="IPR036515">
    <property type="entry name" value="Transposase_17_sf"/>
</dbReference>
<dbReference type="RefSeq" id="WP_108601229.1">
    <property type="nucleotide sequence ID" value="NZ_CP026604.1"/>
</dbReference>
<dbReference type="KEGG" id="cate:C2869_01250"/>